<keyword evidence="1" id="KW-0812">Transmembrane</keyword>
<gene>
    <name evidence="2" type="ORF">RED65_09379</name>
</gene>
<feature type="transmembrane region" description="Helical" evidence="1">
    <location>
        <begin position="59"/>
        <end position="76"/>
    </location>
</feature>
<keyword evidence="3" id="KW-1185">Reference proteome</keyword>
<organism evidence="2 3">
    <name type="scientific">Bermanella marisrubri</name>
    <dbReference type="NCBI Taxonomy" id="207949"/>
    <lineage>
        <taxon>Bacteria</taxon>
        <taxon>Pseudomonadati</taxon>
        <taxon>Pseudomonadota</taxon>
        <taxon>Gammaproteobacteria</taxon>
        <taxon>Oceanospirillales</taxon>
        <taxon>Oceanospirillaceae</taxon>
        <taxon>Bermanella</taxon>
    </lineage>
</organism>
<dbReference type="HOGENOM" id="CLU_2535816_0_0_6"/>
<dbReference type="EMBL" id="AAQH01000001">
    <property type="protein sequence ID" value="EAT13592.1"/>
    <property type="molecule type" value="Genomic_DNA"/>
</dbReference>
<accession>Q1N6K0</accession>
<sequence>MLKSKQRGVRGKNRLANALNKPIEGRLAEKPTNLFKVILFALTLTAILAYSVSELGVENGFKITMVLIVIFFLAYLQGKSRSK</sequence>
<comment type="caution">
    <text evidence="2">The sequence shown here is derived from an EMBL/GenBank/DDBJ whole genome shotgun (WGS) entry which is preliminary data.</text>
</comment>
<protein>
    <submittedName>
        <fullName evidence="2">Uncharacterized protein</fullName>
    </submittedName>
</protein>
<evidence type="ECO:0000313" key="2">
    <source>
        <dbReference type="EMBL" id="EAT13592.1"/>
    </source>
</evidence>
<name>Q1N6K0_9GAMM</name>
<keyword evidence="1" id="KW-1133">Transmembrane helix</keyword>
<evidence type="ECO:0000256" key="1">
    <source>
        <dbReference type="SAM" id="Phobius"/>
    </source>
</evidence>
<evidence type="ECO:0000313" key="3">
    <source>
        <dbReference type="Proteomes" id="UP000004263"/>
    </source>
</evidence>
<dbReference type="STRING" id="207949.RED65_09379"/>
<dbReference type="AlphaFoldDB" id="Q1N6K0"/>
<dbReference type="Proteomes" id="UP000004263">
    <property type="component" value="Unassembled WGS sequence"/>
</dbReference>
<keyword evidence="1" id="KW-0472">Membrane</keyword>
<reference evidence="2 3" key="1">
    <citation type="submission" date="2006-03" db="EMBL/GenBank/DDBJ databases">
        <authorList>
            <person name="Pinhassi J."/>
            <person name="Pedros-Alio C."/>
            <person name="Ferriera S."/>
            <person name="Johnson J."/>
            <person name="Kravitz S."/>
            <person name="Halpern A."/>
            <person name="Remington K."/>
            <person name="Beeson K."/>
            <person name="Tran B."/>
            <person name="Rogers Y.-H."/>
            <person name="Friedman R."/>
            <person name="Venter J.C."/>
        </authorList>
    </citation>
    <scope>NUCLEOTIDE SEQUENCE [LARGE SCALE GENOMIC DNA]</scope>
    <source>
        <strain evidence="2 3">RED65</strain>
    </source>
</reference>
<proteinExistence type="predicted"/>
<feature type="transmembrane region" description="Helical" evidence="1">
    <location>
        <begin position="34"/>
        <end position="53"/>
    </location>
</feature>
<dbReference type="RefSeq" id="WP_007017013.1">
    <property type="nucleotide sequence ID" value="NZ_CH724113.1"/>
</dbReference>